<comment type="caution">
    <text evidence="1">The sequence shown here is derived from an EMBL/GenBank/DDBJ whole genome shotgun (WGS) entry which is preliminary data.</text>
</comment>
<protein>
    <submittedName>
        <fullName evidence="1">Uncharacterized protein</fullName>
    </submittedName>
</protein>
<proteinExistence type="predicted"/>
<sequence length="125" mass="13320">MDSTNGMNLASSFVPVRVYSSSRSSSVASGFPPIFLFLLVQTPSINSPGMWTLVSNPMLRWQRPKAIVYVFTPTTQDEVTEGKFDMGSAADNILSIHSPAVPDARGLGSIGAGQQILPGSFSVLN</sequence>
<reference evidence="1 2" key="1">
    <citation type="submission" date="2018-06" db="EMBL/GenBank/DDBJ databases">
        <title>Genome analysis of cellulolytic fungus Trichoderma lentiforme CFAM-422.</title>
        <authorList>
            <person name="Steindorff A.S."/>
            <person name="Formighieri E.F."/>
            <person name="Midorikawa G.E.O."/>
            <person name="Tamietti M.S."/>
            <person name="Ramos E.Z."/>
            <person name="Silva A.S."/>
            <person name="Bon E.P.S."/>
            <person name="Mendes T.D."/>
            <person name="Damaso M.C.T."/>
            <person name="Favaro L.C.L."/>
        </authorList>
    </citation>
    <scope>NUCLEOTIDE SEQUENCE [LARGE SCALE GENOMIC DNA]</scope>
    <source>
        <strain evidence="1 2">CFAM-422</strain>
    </source>
</reference>
<keyword evidence="2" id="KW-1185">Reference proteome</keyword>
<dbReference type="Proteomes" id="UP000801864">
    <property type="component" value="Unassembled WGS sequence"/>
</dbReference>
<dbReference type="AlphaFoldDB" id="A0A9P5CF03"/>
<gene>
    <name evidence="1" type="ORF">CFAM422_002314</name>
</gene>
<evidence type="ECO:0000313" key="2">
    <source>
        <dbReference type="Proteomes" id="UP000801864"/>
    </source>
</evidence>
<accession>A0A9P5CF03</accession>
<name>A0A9P5CF03_9HYPO</name>
<organism evidence="1 2">
    <name type="scientific">Trichoderma lentiforme</name>
    <dbReference type="NCBI Taxonomy" id="1567552"/>
    <lineage>
        <taxon>Eukaryota</taxon>
        <taxon>Fungi</taxon>
        <taxon>Dikarya</taxon>
        <taxon>Ascomycota</taxon>
        <taxon>Pezizomycotina</taxon>
        <taxon>Sordariomycetes</taxon>
        <taxon>Hypocreomycetidae</taxon>
        <taxon>Hypocreales</taxon>
        <taxon>Hypocreaceae</taxon>
        <taxon>Trichoderma</taxon>
    </lineage>
</organism>
<dbReference type="EMBL" id="QLNT01000003">
    <property type="protein sequence ID" value="KAF3075511.1"/>
    <property type="molecule type" value="Genomic_DNA"/>
</dbReference>
<evidence type="ECO:0000313" key="1">
    <source>
        <dbReference type="EMBL" id="KAF3075511.1"/>
    </source>
</evidence>